<comment type="caution">
    <text evidence="2">The sequence shown here is derived from an EMBL/GenBank/DDBJ whole genome shotgun (WGS) entry which is preliminary data.</text>
</comment>
<dbReference type="AlphaFoldDB" id="M2XRN3"/>
<proteinExistence type="predicted"/>
<keyword evidence="3" id="KW-1185">Reference proteome</keyword>
<feature type="compositionally biased region" description="Basic and acidic residues" evidence="1">
    <location>
        <begin position="1"/>
        <end position="10"/>
    </location>
</feature>
<evidence type="ECO:0000313" key="3">
    <source>
        <dbReference type="Proteomes" id="UP000009877"/>
    </source>
</evidence>
<evidence type="ECO:0000256" key="1">
    <source>
        <dbReference type="SAM" id="MobiDB-lite"/>
    </source>
</evidence>
<dbReference type="Proteomes" id="UP000009877">
    <property type="component" value="Unassembled WGS sequence"/>
</dbReference>
<reference evidence="2 3" key="1">
    <citation type="journal article" date="2014" name="Genome Announc.">
        <title>Draft Genome Sequence of Kocuria palustris PEL.</title>
        <authorList>
            <person name="Sharma G."/>
            <person name="Khatri I."/>
            <person name="Subramanian S."/>
        </authorList>
    </citation>
    <scope>NUCLEOTIDE SEQUENCE [LARGE SCALE GENOMIC DNA]</scope>
    <source>
        <strain evidence="2 3">PEL</strain>
    </source>
</reference>
<feature type="region of interest" description="Disordered" evidence="1">
    <location>
        <begin position="1"/>
        <end position="78"/>
    </location>
</feature>
<name>M2XRN3_9MICC</name>
<accession>M2XRN3</accession>
<gene>
    <name evidence="2" type="ORF">C884_02148</name>
</gene>
<dbReference type="EMBL" id="ANHZ02000050">
    <property type="protein sequence ID" value="EME35458.1"/>
    <property type="molecule type" value="Genomic_DNA"/>
</dbReference>
<evidence type="ECO:0000313" key="2">
    <source>
        <dbReference type="EMBL" id="EME35458.1"/>
    </source>
</evidence>
<protein>
    <submittedName>
        <fullName evidence="2">Uncharacterized protein</fullName>
    </submittedName>
</protein>
<feature type="compositionally biased region" description="Basic and acidic residues" evidence="1">
    <location>
        <begin position="34"/>
        <end position="67"/>
    </location>
</feature>
<sequence length="78" mass="9249">MHEDVYREALDTSEIDMSSMGEGELGEYLSDLQRTTHEQQMKQKKQMKAERKEVKREEKVVKREERRSRKSTKGSSTE</sequence>
<organism evidence="2 3">
    <name type="scientific">Kocuria palustris PEL</name>
    <dbReference type="NCBI Taxonomy" id="1236550"/>
    <lineage>
        <taxon>Bacteria</taxon>
        <taxon>Bacillati</taxon>
        <taxon>Actinomycetota</taxon>
        <taxon>Actinomycetes</taxon>
        <taxon>Micrococcales</taxon>
        <taxon>Micrococcaceae</taxon>
        <taxon>Kocuria</taxon>
    </lineage>
</organism>